<dbReference type="Proteomes" id="UP000248917">
    <property type="component" value="Unassembled WGS sequence"/>
</dbReference>
<accession>A0A326S1Y2</accession>
<dbReference type="PROSITE" id="PS51257">
    <property type="entry name" value="PROKAR_LIPOPROTEIN"/>
    <property type="match status" value="1"/>
</dbReference>
<keyword evidence="2" id="KW-1185">Reference proteome</keyword>
<gene>
    <name evidence="1" type="ORF">CLV31_10362</name>
</gene>
<evidence type="ECO:0008006" key="3">
    <source>
        <dbReference type="Google" id="ProtNLM"/>
    </source>
</evidence>
<reference evidence="1 2" key="1">
    <citation type="submission" date="2018-06" db="EMBL/GenBank/DDBJ databases">
        <title>Genomic Encyclopedia of Archaeal and Bacterial Type Strains, Phase II (KMG-II): from individual species to whole genera.</title>
        <authorList>
            <person name="Goeker M."/>
        </authorList>
    </citation>
    <scope>NUCLEOTIDE SEQUENCE [LARGE SCALE GENOMIC DNA]</scope>
    <source>
        <strain evidence="1 2">T4</strain>
    </source>
</reference>
<proteinExistence type="predicted"/>
<dbReference type="EMBL" id="QKTX01000003">
    <property type="protein sequence ID" value="PZV85272.1"/>
    <property type="molecule type" value="Genomic_DNA"/>
</dbReference>
<evidence type="ECO:0000313" key="1">
    <source>
        <dbReference type="EMBL" id="PZV85272.1"/>
    </source>
</evidence>
<protein>
    <recommendedName>
        <fullName evidence="3">Lipocalin-like protein</fullName>
    </recommendedName>
</protein>
<organism evidence="1 2">
    <name type="scientific">Algoriphagus aquaeductus</name>
    <dbReference type="NCBI Taxonomy" id="475299"/>
    <lineage>
        <taxon>Bacteria</taxon>
        <taxon>Pseudomonadati</taxon>
        <taxon>Bacteroidota</taxon>
        <taxon>Cytophagia</taxon>
        <taxon>Cytophagales</taxon>
        <taxon>Cyclobacteriaceae</taxon>
        <taxon>Algoriphagus</taxon>
    </lineage>
</organism>
<evidence type="ECO:0000313" key="2">
    <source>
        <dbReference type="Proteomes" id="UP000248917"/>
    </source>
</evidence>
<name>A0A326S1Y2_9BACT</name>
<comment type="caution">
    <text evidence="1">The sequence shown here is derived from an EMBL/GenBank/DDBJ whole genome shotgun (WGS) entry which is preliminary data.</text>
</comment>
<sequence>MRFIGIMILVLFVLSSCDREDDLPFELTAEGLVGTWEQYQYRGSTGIEKFETEYESTGKTITFFSDGEWESVDFFECDEGEYSVTDQILTMIFQCDDPVKTQLFRLKREKDQLIISPSCFEGCFYVFKKI</sequence>
<dbReference type="AlphaFoldDB" id="A0A326S1Y2"/>